<organism evidence="2 3">
    <name type="scientific">Caligus rogercresseyi</name>
    <name type="common">Sea louse</name>
    <dbReference type="NCBI Taxonomy" id="217165"/>
    <lineage>
        <taxon>Eukaryota</taxon>
        <taxon>Metazoa</taxon>
        <taxon>Ecdysozoa</taxon>
        <taxon>Arthropoda</taxon>
        <taxon>Crustacea</taxon>
        <taxon>Multicrustacea</taxon>
        <taxon>Hexanauplia</taxon>
        <taxon>Copepoda</taxon>
        <taxon>Siphonostomatoida</taxon>
        <taxon>Caligidae</taxon>
        <taxon>Caligus</taxon>
    </lineage>
</organism>
<keyword evidence="3" id="KW-1185">Reference proteome</keyword>
<proteinExistence type="predicted"/>
<reference evidence="3" key="1">
    <citation type="submission" date="2021-01" db="EMBL/GenBank/DDBJ databases">
        <title>Caligus Genome Assembly.</title>
        <authorList>
            <person name="Gallardo-Escarate C."/>
        </authorList>
    </citation>
    <scope>NUCLEOTIDE SEQUENCE [LARGE SCALE GENOMIC DNA]</scope>
</reference>
<dbReference type="AlphaFoldDB" id="A0A7T8QSG4"/>
<evidence type="ECO:0000313" key="2">
    <source>
        <dbReference type="EMBL" id="QQP53463.1"/>
    </source>
</evidence>
<protein>
    <submittedName>
        <fullName evidence="2">Uncharacterized protein</fullName>
    </submittedName>
</protein>
<feature type="region of interest" description="Disordered" evidence="1">
    <location>
        <begin position="1"/>
        <end position="24"/>
    </location>
</feature>
<gene>
    <name evidence="2" type="ORF">FKW44_005964</name>
</gene>
<feature type="non-terminal residue" evidence="2">
    <location>
        <position position="1"/>
    </location>
</feature>
<feature type="compositionally biased region" description="Gly residues" evidence="1">
    <location>
        <begin position="8"/>
        <end position="18"/>
    </location>
</feature>
<dbReference type="EMBL" id="CP045893">
    <property type="protein sequence ID" value="QQP53463.1"/>
    <property type="molecule type" value="Genomic_DNA"/>
</dbReference>
<name>A0A7T8QSG4_CALRO</name>
<accession>A0A7T8QSG4</accession>
<dbReference type="Proteomes" id="UP000595437">
    <property type="component" value="Chromosome 4"/>
</dbReference>
<sequence length="58" mass="6104">TLKDGKGTGRTIGSGGASNKGTEDCLGKVKEAVKEDPTKLIRDWLGSWMSVLLPCQGL</sequence>
<evidence type="ECO:0000256" key="1">
    <source>
        <dbReference type="SAM" id="MobiDB-lite"/>
    </source>
</evidence>
<evidence type="ECO:0000313" key="3">
    <source>
        <dbReference type="Proteomes" id="UP000595437"/>
    </source>
</evidence>